<dbReference type="CDD" id="cd13921">
    <property type="entry name" value="Amicyanin"/>
    <property type="match status" value="1"/>
</dbReference>
<keyword evidence="1" id="KW-0812">Transmembrane</keyword>
<evidence type="ECO:0000313" key="4">
    <source>
        <dbReference type="Proteomes" id="UP000189796"/>
    </source>
</evidence>
<proteinExistence type="predicted"/>
<name>A0A1M5LB06_9BRAD</name>
<dbReference type="EMBL" id="LT670817">
    <property type="protein sequence ID" value="SHG62176.1"/>
    <property type="molecule type" value="Genomic_DNA"/>
</dbReference>
<accession>A0A1M5LB06</accession>
<dbReference type="PANTHER" id="PTHR36507:SF1">
    <property type="entry name" value="BLL1555 PROTEIN"/>
    <property type="match status" value="1"/>
</dbReference>
<keyword evidence="1" id="KW-0472">Membrane</keyword>
<evidence type="ECO:0000313" key="3">
    <source>
        <dbReference type="EMBL" id="SHG62176.1"/>
    </source>
</evidence>
<reference evidence="3 4" key="1">
    <citation type="submission" date="2016-11" db="EMBL/GenBank/DDBJ databases">
        <authorList>
            <person name="Jaros S."/>
            <person name="Januszkiewicz K."/>
            <person name="Wedrychowicz H."/>
        </authorList>
    </citation>
    <scope>NUCLEOTIDE SEQUENCE [LARGE SCALE GENOMIC DNA]</scope>
    <source>
        <strain evidence="3 4">GAS138</strain>
    </source>
</reference>
<evidence type="ECO:0000256" key="1">
    <source>
        <dbReference type="SAM" id="Phobius"/>
    </source>
</evidence>
<keyword evidence="1" id="KW-1133">Transmembrane helix</keyword>
<dbReference type="Pfam" id="PF13473">
    <property type="entry name" value="Cupredoxin_1"/>
    <property type="match status" value="1"/>
</dbReference>
<dbReference type="AlphaFoldDB" id="A0A1M5LB06"/>
<sequence>MQSLIRHLRFTAGRLAIGRALVVAILLGPVAGAMLAFAAVAAQDPTNVVTIDNFTFSPKDLTVAVGTTVKWVNHDDIPHTVVEKSTTFRSKALDTDDSYSFTFTTAGSFDYFCGLHPHMVGKVIVQ</sequence>
<feature type="transmembrane region" description="Helical" evidence="1">
    <location>
        <begin position="21"/>
        <end position="42"/>
    </location>
</feature>
<dbReference type="SUPFAM" id="SSF49503">
    <property type="entry name" value="Cupredoxins"/>
    <property type="match status" value="1"/>
</dbReference>
<dbReference type="InterPro" id="IPR052721">
    <property type="entry name" value="ET_Amicyanin"/>
</dbReference>
<protein>
    <submittedName>
        <fullName evidence="3">Plastocyanin</fullName>
    </submittedName>
</protein>
<dbReference type="Gene3D" id="2.60.40.420">
    <property type="entry name" value="Cupredoxins - blue copper proteins"/>
    <property type="match status" value="1"/>
</dbReference>
<gene>
    <name evidence="3" type="ORF">SAMN05443248_2165</name>
</gene>
<dbReference type="Proteomes" id="UP000189796">
    <property type="component" value="Chromosome I"/>
</dbReference>
<dbReference type="InterPro" id="IPR035668">
    <property type="entry name" value="Amicyanin"/>
</dbReference>
<dbReference type="InterPro" id="IPR008972">
    <property type="entry name" value="Cupredoxin"/>
</dbReference>
<dbReference type="InterPro" id="IPR028096">
    <property type="entry name" value="EfeO_Cupredoxin"/>
</dbReference>
<evidence type="ECO:0000259" key="2">
    <source>
        <dbReference type="Pfam" id="PF13473"/>
    </source>
</evidence>
<feature type="domain" description="EfeO-type cupredoxin-like" evidence="2">
    <location>
        <begin position="32"/>
        <end position="125"/>
    </location>
</feature>
<dbReference type="PANTHER" id="PTHR36507">
    <property type="entry name" value="BLL1555 PROTEIN"/>
    <property type="match status" value="1"/>
</dbReference>
<organism evidence="3 4">
    <name type="scientific">Bradyrhizobium erythrophlei</name>
    <dbReference type="NCBI Taxonomy" id="1437360"/>
    <lineage>
        <taxon>Bacteria</taxon>
        <taxon>Pseudomonadati</taxon>
        <taxon>Pseudomonadota</taxon>
        <taxon>Alphaproteobacteria</taxon>
        <taxon>Hyphomicrobiales</taxon>
        <taxon>Nitrobacteraceae</taxon>
        <taxon>Bradyrhizobium</taxon>
    </lineage>
</organism>